<evidence type="ECO:0000313" key="2">
    <source>
        <dbReference type="Proteomes" id="UP000694005"/>
    </source>
</evidence>
<dbReference type="Gramene" id="A03p02210.2_BraZ1">
    <property type="protein sequence ID" value="A03p02210.2_BraZ1.CDS"/>
    <property type="gene ID" value="A03g02210.2_BraZ1"/>
</dbReference>
<evidence type="ECO:0000313" key="1">
    <source>
        <dbReference type="EMBL" id="CAG7878878.1"/>
    </source>
</evidence>
<reference evidence="1 2" key="1">
    <citation type="submission" date="2021-07" db="EMBL/GenBank/DDBJ databases">
        <authorList>
            <consortium name="Genoscope - CEA"/>
            <person name="William W."/>
        </authorList>
    </citation>
    <scope>NUCLEOTIDE SEQUENCE [LARGE SCALE GENOMIC DNA]</scope>
</reference>
<organism evidence="1 2">
    <name type="scientific">Brassica campestris</name>
    <name type="common">Field mustard</name>
    <dbReference type="NCBI Taxonomy" id="3711"/>
    <lineage>
        <taxon>Eukaryota</taxon>
        <taxon>Viridiplantae</taxon>
        <taxon>Streptophyta</taxon>
        <taxon>Embryophyta</taxon>
        <taxon>Tracheophyta</taxon>
        <taxon>Spermatophyta</taxon>
        <taxon>Magnoliopsida</taxon>
        <taxon>eudicotyledons</taxon>
        <taxon>Gunneridae</taxon>
        <taxon>Pentapetalae</taxon>
        <taxon>rosids</taxon>
        <taxon>malvids</taxon>
        <taxon>Brassicales</taxon>
        <taxon>Brassicaceae</taxon>
        <taxon>Brassiceae</taxon>
        <taxon>Brassica</taxon>
    </lineage>
</organism>
<dbReference type="EMBL" id="LS974619">
    <property type="protein sequence ID" value="CAG7878878.1"/>
    <property type="molecule type" value="Genomic_DNA"/>
</dbReference>
<accession>A0A8D9GDY9</accession>
<protein>
    <submittedName>
        <fullName evidence="1">Uncharacterized protein</fullName>
    </submittedName>
</protein>
<dbReference type="Proteomes" id="UP000694005">
    <property type="component" value="Chromosome A03"/>
</dbReference>
<name>A0A8D9GDY9_BRACM</name>
<sequence length="67" mass="7713">MRRKKIVALFGIQMFAIFSLSSTYSLSLSVHCPHAEDLQFYQLLDSVRSGLSDEQRQRSSLHIERAI</sequence>
<proteinExistence type="predicted"/>
<dbReference type="AlphaFoldDB" id="A0A8D9GDY9"/>
<gene>
    <name evidence="1" type="ORF">BRAPAZ1V2_A03P02210.2</name>
</gene>